<evidence type="ECO:0000256" key="2">
    <source>
        <dbReference type="ARBA" id="ARBA00022475"/>
    </source>
</evidence>
<feature type="transmembrane region" description="Helical" evidence="6">
    <location>
        <begin position="98"/>
        <end position="119"/>
    </location>
</feature>
<feature type="transmembrane region" description="Helical" evidence="6">
    <location>
        <begin position="185"/>
        <end position="201"/>
    </location>
</feature>
<evidence type="ECO:0000256" key="6">
    <source>
        <dbReference type="SAM" id="Phobius"/>
    </source>
</evidence>
<dbReference type="InterPro" id="IPR023171">
    <property type="entry name" value="Na/H_antiporter_dom_sf"/>
</dbReference>
<accession>A0A382XVY4</accession>
<feature type="non-terminal residue" evidence="7">
    <location>
        <position position="255"/>
    </location>
</feature>
<sequence length="255" mass="28383">MINYITSPFKWFFKLEAASGLLLLIAAILALIISNSNLSEYYFTILNTHILIGTQSLGLNLSIIHWINDVLMAVFFFVVTLEIKREFIQGELSRPKQALLPIIGAIGGMAVPAIIYVIINFETGETLKGWAIPSATDIAFSIGVLSLLGKRVPISLKVFLTALAIIDDLGAIIIIAFFYSTELQYTYLLLMLASFIALLIFNKLGVKKITPYFLIGLFLWYCTYESGIHSTISGVLLATTIPHRDHEKDYSLLLK</sequence>
<dbReference type="PANTHER" id="PTHR30341">
    <property type="entry name" value="SODIUM ION/PROTON ANTIPORTER NHAA-RELATED"/>
    <property type="match status" value="1"/>
</dbReference>
<dbReference type="InterPro" id="IPR004670">
    <property type="entry name" value="NhaA"/>
</dbReference>
<keyword evidence="4 6" id="KW-1133">Transmembrane helix</keyword>
<evidence type="ECO:0000256" key="3">
    <source>
        <dbReference type="ARBA" id="ARBA00022692"/>
    </source>
</evidence>
<dbReference type="GO" id="GO:0005886">
    <property type="term" value="C:plasma membrane"/>
    <property type="evidence" value="ECO:0007669"/>
    <property type="project" value="UniProtKB-SubCell"/>
</dbReference>
<keyword evidence="3 6" id="KW-0812">Transmembrane</keyword>
<dbReference type="PANTHER" id="PTHR30341:SF0">
    <property type="entry name" value="NA(+)_H(+) ANTIPORTER NHAA"/>
    <property type="match status" value="1"/>
</dbReference>
<organism evidence="7">
    <name type="scientific">marine metagenome</name>
    <dbReference type="NCBI Taxonomy" id="408172"/>
    <lineage>
        <taxon>unclassified sequences</taxon>
        <taxon>metagenomes</taxon>
        <taxon>ecological metagenomes</taxon>
    </lineage>
</organism>
<dbReference type="GO" id="GO:0015385">
    <property type="term" value="F:sodium:proton antiporter activity"/>
    <property type="evidence" value="ECO:0007669"/>
    <property type="project" value="TreeGrafter"/>
</dbReference>
<dbReference type="EMBL" id="UINC01170886">
    <property type="protein sequence ID" value="SVD75153.1"/>
    <property type="molecule type" value="Genomic_DNA"/>
</dbReference>
<evidence type="ECO:0008006" key="8">
    <source>
        <dbReference type="Google" id="ProtNLM"/>
    </source>
</evidence>
<feature type="transmembrane region" description="Helical" evidence="6">
    <location>
        <begin position="12"/>
        <end position="33"/>
    </location>
</feature>
<proteinExistence type="predicted"/>
<evidence type="ECO:0000256" key="5">
    <source>
        <dbReference type="ARBA" id="ARBA00023136"/>
    </source>
</evidence>
<comment type="subcellular location">
    <subcellularLocation>
        <location evidence="1">Cell inner membrane</location>
        <topology evidence="1">Multi-pass membrane protein</topology>
    </subcellularLocation>
</comment>
<feature type="transmembrane region" description="Helical" evidence="6">
    <location>
        <begin position="63"/>
        <end position="83"/>
    </location>
</feature>
<feature type="transmembrane region" description="Helical" evidence="6">
    <location>
        <begin position="158"/>
        <end position="179"/>
    </location>
</feature>
<keyword evidence="5 6" id="KW-0472">Membrane</keyword>
<evidence type="ECO:0000313" key="7">
    <source>
        <dbReference type="EMBL" id="SVD75153.1"/>
    </source>
</evidence>
<dbReference type="NCBIfam" id="TIGR00773">
    <property type="entry name" value="NhaA"/>
    <property type="match status" value="1"/>
</dbReference>
<evidence type="ECO:0000256" key="1">
    <source>
        <dbReference type="ARBA" id="ARBA00004429"/>
    </source>
</evidence>
<reference evidence="7" key="1">
    <citation type="submission" date="2018-05" db="EMBL/GenBank/DDBJ databases">
        <authorList>
            <person name="Lanie J.A."/>
            <person name="Ng W.-L."/>
            <person name="Kazmierczak K.M."/>
            <person name="Andrzejewski T.M."/>
            <person name="Davidsen T.M."/>
            <person name="Wayne K.J."/>
            <person name="Tettelin H."/>
            <person name="Glass J.I."/>
            <person name="Rusch D."/>
            <person name="Podicherti R."/>
            <person name="Tsui H.-C.T."/>
            <person name="Winkler M.E."/>
        </authorList>
    </citation>
    <scope>NUCLEOTIDE SEQUENCE</scope>
</reference>
<dbReference type="Gene3D" id="1.20.1530.10">
    <property type="entry name" value="Na+/H+ antiporter like domain"/>
    <property type="match status" value="1"/>
</dbReference>
<dbReference type="Pfam" id="PF06965">
    <property type="entry name" value="Na_H_antiport_1"/>
    <property type="match status" value="1"/>
</dbReference>
<keyword evidence="2" id="KW-1003">Cell membrane</keyword>
<evidence type="ECO:0000256" key="4">
    <source>
        <dbReference type="ARBA" id="ARBA00022989"/>
    </source>
</evidence>
<dbReference type="AlphaFoldDB" id="A0A382XVY4"/>
<gene>
    <name evidence="7" type="ORF">METZ01_LOCUS428007</name>
</gene>
<protein>
    <recommendedName>
        <fullName evidence="8">Na+/H+ antiporter NhaA</fullName>
    </recommendedName>
</protein>
<feature type="transmembrane region" description="Helical" evidence="6">
    <location>
        <begin position="131"/>
        <end position="149"/>
    </location>
</feature>
<name>A0A382XVY4_9ZZZZ</name>
<dbReference type="GO" id="GO:0006885">
    <property type="term" value="P:regulation of pH"/>
    <property type="evidence" value="ECO:0007669"/>
    <property type="project" value="InterPro"/>
</dbReference>